<comment type="caution">
    <text evidence="1">The sequence shown here is derived from an EMBL/GenBank/DDBJ whole genome shotgun (WGS) entry which is preliminary data.</text>
</comment>
<organism evidence="1 2">
    <name type="scientific">Oopsacas minuta</name>
    <dbReference type="NCBI Taxonomy" id="111878"/>
    <lineage>
        <taxon>Eukaryota</taxon>
        <taxon>Metazoa</taxon>
        <taxon>Porifera</taxon>
        <taxon>Hexactinellida</taxon>
        <taxon>Hexasterophora</taxon>
        <taxon>Lyssacinosida</taxon>
        <taxon>Leucopsacidae</taxon>
        <taxon>Oopsacas</taxon>
    </lineage>
</organism>
<dbReference type="AlphaFoldDB" id="A0AAV7JQI8"/>
<accession>A0AAV7JQI8</accession>
<sequence>MSDMMKDQEETTVKNKEVLDSDMELEEITVATTKHLKTKVGSHVVVQYESELFPGIVEVLDVKGAVVNVMIKYGKYWKWPEKKDEIFYPWSEIKMTIQDPDLVNSRGMYKVPELDHRWT</sequence>
<reference evidence="1 2" key="1">
    <citation type="journal article" date="2023" name="BMC Biol.">
        <title>The compact genome of the sponge Oopsacas minuta (Hexactinellida) is lacking key metazoan core genes.</title>
        <authorList>
            <person name="Santini S."/>
            <person name="Schenkelaars Q."/>
            <person name="Jourda C."/>
            <person name="Duchesne M."/>
            <person name="Belahbib H."/>
            <person name="Rocher C."/>
            <person name="Selva M."/>
            <person name="Riesgo A."/>
            <person name="Vervoort M."/>
            <person name="Leys S.P."/>
            <person name="Kodjabachian L."/>
            <person name="Le Bivic A."/>
            <person name="Borchiellini C."/>
            <person name="Claverie J.M."/>
            <person name="Renard E."/>
        </authorList>
    </citation>
    <scope>NUCLEOTIDE SEQUENCE [LARGE SCALE GENOMIC DNA]</scope>
    <source>
        <strain evidence="1">SPO-2</strain>
    </source>
</reference>
<evidence type="ECO:0000313" key="1">
    <source>
        <dbReference type="EMBL" id="KAI6651097.1"/>
    </source>
</evidence>
<gene>
    <name evidence="1" type="ORF">LOD99_5447</name>
</gene>
<keyword evidence="2" id="KW-1185">Reference proteome</keyword>
<evidence type="ECO:0000313" key="2">
    <source>
        <dbReference type="Proteomes" id="UP001165289"/>
    </source>
</evidence>
<dbReference type="EMBL" id="JAKMXF010000307">
    <property type="protein sequence ID" value="KAI6651097.1"/>
    <property type="molecule type" value="Genomic_DNA"/>
</dbReference>
<dbReference type="Proteomes" id="UP001165289">
    <property type="component" value="Unassembled WGS sequence"/>
</dbReference>
<name>A0AAV7JQI8_9METZ</name>
<proteinExistence type="predicted"/>
<protein>
    <submittedName>
        <fullName evidence="1">Uncharacterized protein</fullName>
    </submittedName>
</protein>